<protein>
    <submittedName>
        <fullName evidence="1">Uncharacterized protein</fullName>
    </submittedName>
</protein>
<feature type="non-terminal residue" evidence="1">
    <location>
        <position position="151"/>
    </location>
</feature>
<sequence length="151" mass="17050">FDINPWMVLTIKWFAFRGTITGELSPSVSALFEHRHPGGLPMEVDFRPYWPGDICGITYQVGDPCPDHWKNVDDIIPDDFGSWNEMFCPTGSCSGNDLYKIERGKLEKIDSVTIIGRFMSFGTRPGELVAAFLLKTHDAMWSQTPFAPLSF</sequence>
<reference evidence="1" key="1">
    <citation type="journal article" date="2014" name="Front. Microbiol.">
        <title>High frequency of phylogenetically diverse reductive dehalogenase-homologous genes in deep subseafloor sedimentary metagenomes.</title>
        <authorList>
            <person name="Kawai M."/>
            <person name="Futagami T."/>
            <person name="Toyoda A."/>
            <person name="Takaki Y."/>
            <person name="Nishi S."/>
            <person name="Hori S."/>
            <person name="Arai W."/>
            <person name="Tsubouchi T."/>
            <person name="Morono Y."/>
            <person name="Uchiyama I."/>
            <person name="Ito T."/>
            <person name="Fujiyama A."/>
            <person name="Inagaki F."/>
            <person name="Takami H."/>
        </authorList>
    </citation>
    <scope>NUCLEOTIDE SEQUENCE</scope>
    <source>
        <strain evidence="1">Expedition CK06-06</strain>
    </source>
</reference>
<dbReference type="EMBL" id="BARW01039194">
    <property type="protein sequence ID" value="GAJ18627.1"/>
    <property type="molecule type" value="Genomic_DNA"/>
</dbReference>
<name>X1VIS1_9ZZZZ</name>
<comment type="caution">
    <text evidence="1">The sequence shown here is derived from an EMBL/GenBank/DDBJ whole genome shotgun (WGS) entry which is preliminary data.</text>
</comment>
<dbReference type="AlphaFoldDB" id="X1VIS1"/>
<evidence type="ECO:0000313" key="1">
    <source>
        <dbReference type="EMBL" id="GAJ18627.1"/>
    </source>
</evidence>
<accession>X1VIS1</accession>
<proteinExistence type="predicted"/>
<gene>
    <name evidence="1" type="ORF">S12H4_59808</name>
</gene>
<feature type="non-terminal residue" evidence="1">
    <location>
        <position position="1"/>
    </location>
</feature>
<organism evidence="1">
    <name type="scientific">marine sediment metagenome</name>
    <dbReference type="NCBI Taxonomy" id="412755"/>
    <lineage>
        <taxon>unclassified sequences</taxon>
        <taxon>metagenomes</taxon>
        <taxon>ecological metagenomes</taxon>
    </lineage>
</organism>